<dbReference type="GO" id="GO:1990281">
    <property type="term" value="C:efflux pump complex"/>
    <property type="evidence" value="ECO:0007669"/>
    <property type="project" value="TreeGrafter"/>
</dbReference>
<evidence type="ECO:0000256" key="3">
    <source>
        <dbReference type="ARBA" id="ARBA00022448"/>
    </source>
</evidence>
<evidence type="ECO:0000313" key="10">
    <source>
        <dbReference type="Proteomes" id="UP000186143"/>
    </source>
</evidence>
<evidence type="ECO:0000313" key="9">
    <source>
        <dbReference type="EMBL" id="OQP86786.1"/>
    </source>
</evidence>
<name>A0A1Q9AKI5_9HYPH</name>
<comment type="similarity">
    <text evidence="2">Belongs to the membrane fusion protein (MFP) (TC 8.A.1) family.</text>
</comment>
<evidence type="ECO:0000256" key="4">
    <source>
        <dbReference type="SAM" id="Coils"/>
    </source>
</evidence>
<accession>A0A1Q9AKI5</accession>
<dbReference type="GO" id="GO:0015562">
    <property type="term" value="F:efflux transmembrane transporter activity"/>
    <property type="evidence" value="ECO:0007669"/>
    <property type="project" value="TreeGrafter"/>
</dbReference>
<evidence type="ECO:0000259" key="7">
    <source>
        <dbReference type="Pfam" id="PF25967"/>
    </source>
</evidence>
<dbReference type="Gene3D" id="2.40.30.170">
    <property type="match status" value="1"/>
</dbReference>
<dbReference type="STRING" id="1672749.BJF92_08305"/>
<dbReference type="Pfam" id="PF25876">
    <property type="entry name" value="HH_MFP_RND"/>
    <property type="match status" value="1"/>
</dbReference>
<dbReference type="EMBL" id="MKIO01000027">
    <property type="protein sequence ID" value="OLP55753.1"/>
    <property type="molecule type" value="Genomic_DNA"/>
</dbReference>
<dbReference type="NCBIfam" id="TIGR01730">
    <property type="entry name" value="RND_mfp"/>
    <property type="match status" value="1"/>
</dbReference>
<feature type="domain" description="Multidrug resistance protein MdtA-like barrel-sandwich hybrid" evidence="6">
    <location>
        <begin position="55"/>
        <end position="190"/>
    </location>
</feature>
<feature type="domain" description="Multidrug resistance protein MdtA-like alpha-helical hairpin" evidence="5">
    <location>
        <begin position="94"/>
        <end position="162"/>
    </location>
</feature>
<dbReference type="Gene3D" id="2.40.420.20">
    <property type="match status" value="1"/>
</dbReference>
<evidence type="ECO:0000313" key="8">
    <source>
        <dbReference type="EMBL" id="OLP55753.1"/>
    </source>
</evidence>
<dbReference type="Gene3D" id="2.40.50.100">
    <property type="match status" value="1"/>
</dbReference>
<dbReference type="Pfam" id="PF25967">
    <property type="entry name" value="RND-MFP_C"/>
    <property type="match status" value="1"/>
</dbReference>
<feature type="coiled-coil region" evidence="4">
    <location>
        <begin position="93"/>
        <end position="120"/>
    </location>
</feature>
<dbReference type="EMBL" id="MSPX01000006">
    <property type="protein sequence ID" value="OQP86786.1"/>
    <property type="molecule type" value="Genomic_DNA"/>
</dbReference>
<dbReference type="InterPro" id="IPR058627">
    <property type="entry name" value="MdtA-like_C"/>
</dbReference>
<organism evidence="8 10">
    <name type="scientific">Xaviernesmea rhizosphaerae</name>
    <dbReference type="NCBI Taxonomy" id="1672749"/>
    <lineage>
        <taxon>Bacteria</taxon>
        <taxon>Pseudomonadati</taxon>
        <taxon>Pseudomonadota</taxon>
        <taxon>Alphaproteobacteria</taxon>
        <taxon>Hyphomicrobiales</taxon>
        <taxon>Rhizobiaceae</taxon>
        <taxon>Rhizobium/Agrobacterium group</taxon>
        <taxon>Xaviernesmea</taxon>
    </lineage>
</organism>
<dbReference type="InterPro" id="IPR058625">
    <property type="entry name" value="MdtA-like_BSH"/>
</dbReference>
<protein>
    <submittedName>
        <fullName evidence="8">Efflux transporter periplasmic adaptor subunit</fullName>
    </submittedName>
</protein>
<keyword evidence="3" id="KW-0813">Transport</keyword>
<gene>
    <name evidence="8" type="ORF">BJF92_08305</name>
    <name evidence="9" type="ORF">BTR14_09445</name>
</gene>
<evidence type="ECO:0000256" key="2">
    <source>
        <dbReference type="ARBA" id="ARBA00009477"/>
    </source>
</evidence>
<dbReference type="AlphaFoldDB" id="A0A1Q9AKI5"/>
<comment type="caution">
    <text evidence="8">The sequence shown here is derived from an EMBL/GenBank/DDBJ whole genome shotgun (WGS) entry which is preliminary data.</text>
</comment>
<dbReference type="SUPFAM" id="SSF111369">
    <property type="entry name" value="HlyD-like secretion proteins"/>
    <property type="match status" value="1"/>
</dbReference>
<dbReference type="Pfam" id="PF25917">
    <property type="entry name" value="BSH_RND"/>
    <property type="match status" value="1"/>
</dbReference>
<dbReference type="Gene3D" id="1.10.287.470">
    <property type="entry name" value="Helix hairpin bin"/>
    <property type="match status" value="1"/>
</dbReference>
<evidence type="ECO:0000259" key="6">
    <source>
        <dbReference type="Pfam" id="PF25917"/>
    </source>
</evidence>
<evidence type="ECO:0000313" key="11">
    <source>
        <dbReference type="Proteomes" id="UP000192652"/>
    </source>
</evidence>
<dbReference type="Proteomes" id="UP000192652">
    <property type="component" value="Unassembled WGS sequence"/>
</dbReference>
<feature type="domain" description="Multidrug resistance protein MdtA-like C-terminal permuted SH3" evidence="7">
    <location>
        <begin position="276"/>
        <end position="336"/>
    </location>
</feature>
<reference evidence="8 10" key="1">
    <citation type="submission" date="2016-09" db="EMBL/GenBank/DDBJ databases">
        <title>Rhizobium sp. nov., a novel species isolated from the rice rhizosphere.</title>
        <authorList>
            <person name="Zhao J."/>
            <person name="Zhang X."/>
        </authorList>
    </citation>
    <scope>NUCLEOTIDE SEQUENCE [LARGE SCALE GENOMIC DNA]</scope>
    <source>
        <strain evidence="8 10">MH17</strain>
    </source>
</reference>
<dbReference type="PANTHER" id="PTHR30469">
    <property type="entry name" value="MULTIDRUG RESISTANCE PROTEIN MDTA"/>
    <property type="match status" value="1"/>
</dbReference>
<evidence type="ECO:0000259" key="5">
    <source>
        <dbReference type="Pfam" id="PF25876"/>
    </source>
</evidence>
<reference evidence="9" key="2">
    <citation type="submission" date="2016-12" db="EMBL/GenBank/DDBJ databases">
        <authorList>
            <person name="Zhang X."/>
            <person name="Zhao J."/>
        </authorList>
    </citation>
    <scope>NUCLEOTIDE SEQUENCE</scope>
    <source>
        <strain evidence="9">RD15</strain>
    </source>
</reference>
<proteinExistence type="inferred from homology"/>
<dbReference type="PANTHER" id="PTHR30469:SF38">
    <property type="entry name" value="HLYD FAMILY SECRETION PROTEIN"/>
    <property type="match status" value="1"/>
</dbReference>
<dbReference type="InterPro" id="IPR006143">
    <property type="entry name" value="RND_pump_MFP"/>
</dbReference>
<keyword evidence="4" id="KW-0175">Coiled coil</keyword>
<comment type="subcellular location">
    <subcellularLocation>
        <location evidence="1">Cell envelope</location>
    </subcellularLocation>
</comment>
<keyword evidence="11" id="KW-1185">Reference proteome</keyword>
<sequence length="353" mass="37164">MWLALGAGLVLAGCNQPRQDAAVEERPVVVTEAALADYAPTTAVTGEVKARIQTELSFRVSGRITERSVEVGSKVTKGQVLARIDPREQNADVDVASASLQAAEAQLTQAQLDFNRQQNLFKSGVTSRARLDQSQEALLVAQATVESARTQLDVARDALSYTELKADADGIITARNAEVGQVAQAAQSIFTLAHDGPRDAVFNVFEALFLQKSLDHVEVAPLSDPSEKVSAPVREVSPTIDTATGTIRVKVALDAAGGALPLGAPVVGTFTAPTRQAIILPWNAIASDGGTPAVWVVDPKTSTVSMKKVEVAEYETGRFAVSSGLAPKEQVVIDGTKFLLPGKSVTVAKEASP</sequence>
<evidence type="ECO:0000256" key="1">
    <source>
        <dbReference type="ARBA" id="ARBA00004196"/>
    </source>
</evidence>
<dbReference type="Proteomes" id="UP000186143">
    <property type="component" value="Unassembled WGS sequence"/>
</dbReference>
<reference evidence="9 11" key="3">
    <citation type="journal article" date="2017" name="Antonie Van Leeuwenhoek">
        <title>Rhizobium rhizosphaerae sp. nov., a novel species isolated from rice rhizosphere.</title>
        <authorList>
            <person name="Zhao J.J."/>
            <person name="Zhang J."/>
            <person name="Zhang R.J."/>
            <person name="Zhang C.W."/>
            <person name="Yin H.Q."/>
            <person name="Zhang X.X."/>
        </authorList>
    </citation>
    <scope>NUCLEOTIDE SEQUENCE [LARGE SCALE GENOMIC DNA]</scope>
    <source>
        <strain evidence="9 11">RD15</strain>
    </source>
</reference>
<dbReference type="InterPro" id="IPR058624">
    <property type="entry name" value="MdtA-like_HH"/>
</dbReference>